<comment type="caution">
    <text evidence="3">The sequence shown here is derived from an EMBL/GenBank/DDBJ whole genome shotgun (WGS) entry which is preliminary data.</text>
</comment>
<accession>A0A645AIH3</accession>
<name>A0A645AIH3_9ZZZZ</name>
<dbReference type="GO" id="GO:0032259">
    <property type="term" value="P:methylation"/>
    <property type="evidence" value="ECO:0007669"/>
    <property type="project" value="UniProtKB-KW"/>
</dbReference>
<dbReference type="SUPFAM" id="SSF53335">
    <property type="entry name" value="S-adenosyl-L-methionine-dependent methyltransferases"/>
    <property type="match status" value="1"/>
</dbReference>
<keyword evidence="2" id="KW-0808">Transferase</keyword>
<keyword evidence="1" id="KW-0489">Methyltransferase</keyword>
<evidence type="ECO:0000313" key="3">
    <source>
        <dbReference type="EMBL" id="MPM52716.1"/>
    </source>
</evidence>
<dbReference type="GO" id="GO:0008168">
    <property type="term" value="F:methyltransferase activity"/>
    <property type="evidence" value="ECO:0007669"/>
    <property type="project" value="UniProtKB-KW"/>
</dbReference>
<protein>
    <recommendedName>
        <fullName evidence="4">DNA (cytosine-5-)-methyltransferase</fullName>
    </recommendedName>
</protein>
<dbReference type="Pfam" id="PF00145">
    <property type="entry name" value="DNA_methylase"/>
    <property type="match status" value="1"/>
</dbReference>
<reference evidence="3" key="1">
    <citation type="submission" date="2019-08" db="EMBL/GenBank/DDBJ databases">
        <authorList>
            <person name="Kucharzyk K."/>
            <person name="Murdoch R.W."/>
            <person name="Higgins S."/>
            <person name="Loffler F."/>
        </authorList>
    </citation>
    <scope>NUCLEOTIDE SEQUENCE</scope>
</reference>
<evidence type="ECO:0000256" key="1">
    <source>
        <dbReference type="ARBA" id="ARBA00022603"/>
    </source>
</evidence>
<organism evidence="3">
    <name type="scientific">bioreactor metagenome</name>
    <dbReference type="NCBI Taxonomy" id="1076179"/>
    <lineage>
        <taxon>unclassified sequences</taxon>
        <taxon>metagenomes</taxon>
        <taxon>ecological metagenomes</taxon>
    </lineage>
</organism>
<sequence length="76" mass="8887">MVNTPIIWDIEKERFRRITPREAANLQSFHGAFKLQGSENQIYQQLGNSVNVRILKILTSKLFGFAKKGWDTYDEE</sequence>
<evidence type="ECO:0008006" key="4">
    <source>
        <dbReference type="Google" id="ProtNLM"/>
    </source>
</evidence>
<evidence type="ECO:0000256" key="2">
    <source>
        <dbReference type="ARBA" id="ARBA00022679"/>
    </source>
</evidence>
<dbReference type="AlphaFoldDB" id="A0A645AIH3"/>
<dbReference type="EMBL" id="VSSQ01013994">
    <property type="protein sequence ID" value="MPM52716.1"/>
    <property type="molecule type" value="Genomic_DNA"/>
</dbReference>
<proteinExistence type="predicted"/>
<dbReference type="Gene3D" id="3.90.120.10">
    <property type="entry name" value="DNA Methylase, subunit A, domain 2"/>
    <property type="match status" value="1"/>
</dbReference>
<gene>
    <name evidence="3" type="ORF">SDC9_99477</name>
</gene>
<dbReference type="InterPro" id="IPR001525">
    <property type="entry name" value="C5_MeTfrase"/>
</dbReference>
<dbReference type="InterPro" id="IPR029063">
    <property type="entry name" value="SAM-dependent_MTases_sf"/>
</dbReference>